<organism evidence="2 3">
    <name type="scientific">Marasmius tenuissimus</name>
    <dbReference type="NCBI Taxonomy" id="585030"/>
    <lineage>
        <taxon>Eukaryota</taxon>
        <taxon>Fungi</taxon>
        <taxon>Dikarya</taxon>
        <taxon>Basidiomycota</taxon>
        <taxon>Agaricomycotina</taxon>
        <taxon>Agaricomycetes</taxon>
        <taxon>Agaricomycetidae</taxon>
        <taxon>Agaricales</taxon>
        <taxon>Marasmiineae</taxon>
        <taxon>Marasmiaceae</taxon>
        <taxon>Marasmius</taxon>
    </lineage>
</organism>
<gene>
    <name evidence="2" type="ORF">AAF712_003561</name>
</gene>
<feature type="compositionally biased region" description="Low complexity" evidence="1">
    <location>
        <begin position="331"/>
        <end position="340"/>
    </location>
</feature>
<dbReference type="Pfam" id="PF01535">
    <property type="entry name" value="PPR"/>
    <property type="match status" value="1"/>
</dbReference>
<feature type="region of interest" description="Disordered" evidence="1">
    <location>
        <begin position="483"/>
        <end position="517"/>
    </location>
</feature>
<dbReference type="PANTHER" id="PTHR47938">
    <property type="entry name" value="RESPIRATORY COMPLEX I CHAPERONE (CIA84), PUTATIVE (AFU_ORTHOLOGUE AFUA_2G06020)-RELATED"/>
    <property type="match status" value="1"/>
</dbReference>
<sequence>MSSLQRFLMFVPSSRQSTATDFIRSRLDEKRIRKSTITRQIVLEKIIGLLAHNRRYAEASKVYKQMVEEKYNPSPIVDAQMLVIGLARGVVKPEKALDGLTRIFQIKGDESGTGAGEFSENDFVRLLGLSKALELPPRLIVHTIRKFISCQGKDHIPSPVIVNLLVGMLVRDGMVDEAFRVIAHYDIDSDQTDICSENADVSIELDTDADIDLTTSSRTQPYATLISSLPSFDPLSQGTIDRVLRTIRYNEIRIDSALFSALISHYASSRDVKKTMALYEALGKARQETGISELQPNASVYSSLWDLISWSWLQHHKAEKHRNRKSPPPSSTSRNRSSRAPPKPSDAFHATPQPPVRPRLLFADMIRFMFISEDGSSRNTNISSNTAQSLLNTSLRSFIAAGDYAGAIVLLETLVEKLGVRVSGRTYSTVVNGLRTRFQRDATSARLLLGVEPTDGESGDTTQIQGEGASERWITTLLNQSRRDLDGDGKISCYSPGKPAASPSSSSSSPSPPPRRTLWHGRVREVRKSIPTLSMVQGTRAVPPTVELSAEPLVWMLIRATCVLGRRKNGRVKLGGSTVEMFPRAALRGIEIQVNEARLRMIPTDLADVLGRMKVKK</sequence>
<evidence type="ECO:0000313" key="2">
    <source>
        <dbReference type="EMBL" id="KAL0069198.1"/>
    </source>
</evidence>
<proteinExistence type="predicted"/>
<feature type="compositionally biased region" description="Low complexity" evidence="1">
    <location>
        <begin position="499"/>
        <end position="509"/>
    </location>
</feature>
<comment type="caution">
    <text evidence="2">The sequence shown here is derived from an EMBL/GenBank/DDBJ whole genome shotgun (WGS) entry which is preliminary data.</text>
</comment>
<dbReference type="Proteomes" id="UP001437256">
    <property type="component" value="Unassembled WGS sequence"/>
</dbReference>
<evidence type="ECO:0008006" key="4">
    <source>
        <dbReference type="Google" id="ProtNLM"/>
    </source>
</evidence>
<reference evidence="2 3" key="1">
    <citation type="submission" date="2024-05" db="EMBL/GenBank/DDBJ databases">
        <title>A draft genome resource for the thread blight pathogen Marasmius tenuissimus strain MS-2.</title>
        <authorList>
            <person name="Yulfo-Soto G.E."/>
            <person name="Baruah I.K."/>
            <person name="Amoako-Attah I."/>
            <person name="Bukari Y."/>
            <person name="Meinhardt L.W."/>
            <person name="Bailey B.A."/>
            <person name="Cohen S.P."/>
        </authorList>
    </citation>
    <scope>NUCLEOTIDE SEQUENCE [LARGE SCALE GENOMIC DNA]</scope>
    <source>
        <strain evidence="2 3">MS-2</strain>
    </source>
</reference>
<name>A0ABR3A890_9AGAR</name>
<dbReference type="PANTHER" id="PTHR47938:SF35">
    <property type="entry name" value="PENTATRICOPEPTIDE REPEAT-CONTAINING PROTEIN 4, MITOCHONDRIAL-RELATED"/>
    <property type="match status" value="1"/>
</dbReference>
<keyword evidence="3" id="KW-1185">Reference proteome</keyword>
<feature type="region of interest" description="Disordered" evidence="1">
    <location>
        <begin position="319"/>
        <end position="355"/>
    </location>
</feature>
<dbReference type="InterPro" id="IPR011990">
    <property type="entry name" value="TPR-like_helical_dom_sf"/>
</dbReference>
<dbReference type="InterPro" id="IPR002885">
    <property type="entry name" value="PPR_rpt"/>
</dbReference>
<dbReference type="Gene3D" id="1.25.40.10">
    <property type="entry name" value="Tetratricopeptide repeat domain"/>
    <property type="match status" value="1"/>
</dbReference>
<evidence type="ECO:0000256" key="1">
    <source>
        <dbReference type="SAM" id="MobiDB-lite"/>
    </source>
</evidence>
<dbReference type="EMBL" id="JBBXMP010000013">
    <property type="protein sequence ID" value="KAL0069198.1"/>
    <property type="molecule type" value="Genomic_DNA"/>
</dbReference>
<evidence type="ECO:0000313" key="3">
    <source>
        <dbReference type="Proteomes" id="UP001437256"/>
    </source>
</evidence>
<protein>
    <recommendedName>
        <fullName evidence="4">Pentatricopeptide repeat-containing protein</fullName>
    </recommendedName>
</protein>
<accession>A0ABR3A890</accession>